<proteinExistence type="predicted"/>
<gene>
    <name evidence="2" type="ORF">PQR08_19615</name>
</gene>
<comment type="caution">
    <text evidence="2">The sequence shown here is derived from an EMBL/GenBank/DDBJ whole genome shotgun (WGS) entry which is preliminary data.</text>
</comment>
<evidence type="ECO:0000313" key="3">
    <source>
        <dbReference type="Proteomes" id="UP001629462"/>
    </source>
</evidence>
<feature type="domain" description="DUF5672" evidence="1">
    <location>
        <begin position="54"/>
        <end position="185"/>
    </location>
</feature>
<dbReference type="RefSeq" id="WP_250483808.1">
    <property type="nucleotide sequence ID" value="NZ_JAQQDB010000017.1"/>
</dbReference>
<name>A0ABW9CPH6_9BURK</name>
<reference evidence="2 3" key="1">
    <citation type="journal article" date="2024" name="Chem. Sci.">
        <title>Discovery of megapolipeptins by genome mining of a Burkholderiales bacteria collection.</title>
        <authorList>
            <person name="Paulo B.S."/>
            <person name="Recchia M.J.J."/>
            <person name="Lee S."/>
            <person name="Fergusson C.H."/>
            <person name="Romanowski S.B."/>
            <person name="Hernandez A."/>
            <person name="Krull N."/>
            <person name="Liu D.Y."/>
            <person name="Cavanagh H."/>
            <person name="Bos A."/>
            <person name="Gray C.A."/>
            <person name="Murphy B.T."/>
            <person name="Linington R.G."/>
            <person name="Eustaquio A.S."/>
        </authorList>
    </citation>
    <scope>NUCLEOTIDE SEQUENCE [LARGE SCALE GENOMIC DNA]</scope>
    <source>
        <strain evidence="2 3">RL17-374-BIF-D</strain>
    </source>
</reference>
<evidence type="ECO:0000313" key="2">
    <source>
        <dbReference type="EMBL" id="MFM0519639.1"/>
    </source>
</evidence>
<organism evidence="2 3">
    <name type="scientific">Caballeronia jiangsuensis</name>
    <dbReference type="NCBI Taxonomy" id="1458357"/>
    <lineage>
        <taxon>Bacteria</taxon>
        <taxon>Pseudomonadati</taxon>
        <taxon>Pseudomonadota</taxon>
        <taxon>Betaproteobacteria</taxon>
        <taxon>Burkholderiales</taxon>
        <taxon>Burkholderiaceae</taxon>
        <taxon>Caballeronia</taxon>
    </lineage>
</organism>
<dbReference type="InterPro" id="IPR043729">
    <property type="entry name" value="DUF5672"/>
</dbReference>
<accession>A0ABW9CPH6</accession>
<sequence>MPKSKINLRNVTLCAVDCLNPILASRALEHSKKHCLFGETILLTDRHIDTNSRLVPISTISTREDYSAFILRELVKYVSTPWVLIVQWDGFVLDGAAWTEDFFDYDYIGASWPHHRDGMTVGNGGFSLRSTRLLRVLATDPRFEPDPAFGEDHLICRTFRPVLEAEYGIRFAPDSIADRFSFEWAKTIGPTFGFHGIFNMHRVANAGDMEFIAKNAHPRTAGSMDFLVFWIRCLESGQVAVAHEIYARLRATANPQAIEAVLTSSGLTQSKAAERVAFCESMFARGSIPS</sequence>
<dbReference type="EMBL" id="JAQQDB010000017">
    <property type="protein sequence ID" value="MFM0519639.1"/>
    <property type="molecule type" value="Genomic_DNA"/>
</dbReference>
<protein>
    <submittedName>
        <fullName evidence="2">DUF5672 family protein</fullName>
    </submittedName>
</protein>
<dbReference type="Pfam" id="PF18922">
    <property type="entry name" value="DUF5672"/>
    <property type="match status" value="1"/>
</dbReference>
<keyword evidence="3" id="KW-1185">Reference proteome</keyword>
<dbReference type="Proteomes" id="UP001629462">
    <property type="component" value="Unassembled WGS sequence"/>
</dbReference>
<evidence type="ECO:0000259" key="1">
    <source>
        <dbReference type="Pfam" id="PF18922"/>
    </source>
</evidence>